<dbReference type="GO" id="GO:0003906">
    <property type="term" value="F:DNA-(apurinic or apyrimidinic site) endonuclease activity"/>
    <property type="evidence" value="ECO:0007669"/>
    <property type="project" value="TreeGrafter"/>
</dbReference>
<evidence type="ECO:0000256" key="5">
    <source>
        <dbReference type="PIRSR" id="PIRSR604808-1"/>
    </source>
</evidence>
<dbReference type="GO" id="GO:0046872">
    <property type="term" value="F:metal ion binding"/>
    <property type="evidence" value="ECO:0007669"/>
    <property type="project" value="UniProtKB-KW"/>
</dbReference>
<feature type="site" description="Important for catalytic activity" evidence="7">
    <location>
        <position position="307"/>
    </location>
</feature>
<dbReference type="InterPro" id="IPR036691">
    <property type="entry name" value="Endo/exonu/phosph_ase_sf"/>
</dbReference>
<feature type="active site" description="Proton acceptor" evidence="5">
    <location>
        <position position="339"/>
    </location>
</feature>
<reference evidence="9 10" key="1">
    <citation type="submission" date="2016-03" db="EMBL/GenBank/DDBJ databases">
        <title>Draft genome sequence of the Fonsecaea monophora CBS 269.37.</title>
        <authorList>
            <person name="Bombassaro A."/>
            <person name="Vinicius W.A."/>
            <person name="De Hoog S."/>
            <person name="Sun J."/>
            <person name="Souza E.M."/>
            <person name="Raittz R.T."/>
            <person name="Costa F."/>
            <person name="Leao A.C."/>
            <person name="Tadra-Sfeir M.Z."/>
            <person name="Baura V."/>
            <person name="Balsanelli E."/>
            <person name="Pedrosa F.O."/>
            <person name="Moreno L.F."/>
            <person name="Steffens M.B."/>
            <person name="Xi L."/>
            <person name="Bocca A.L."/>
            <person name="Felipe M.S."/>
            <person name="Teixeira M."/>
            <person name="Telles Filho F.Q."/>
            <person name="Azevedo C.M."/>
            <person name="Gomes R."/>
            <person name="Vicente V.A."/>
        </authorList>
    </citation>
    <scope>NUCLEOTIDE SEQUENCE [LARGE SCALE GENOMIC DNA]</scope>
    <source>
        <strain evidence="9 10">CBS 269.37</strain>
    </source>
</reference>
<dbReference type="SUPFAM" id="SSF56219">
    <property type="entry name" value="DNase I-like"/>
    <property type="match status" value="1"/>
</dbReference>
<dbReference type="GeneID" id="34597283"/>
<gene>
    <name evidence="9" type="ORF">AYO21_02107</name>
</gene>
<evidence type="ECO:0000256" key="1">
    <source>
        <dbReference type="ARBA" id="ARBA00007092"/>
    </source>
</evidence>
<evidence type="ECO:0000256" key="4">
    <source>
        <dbReference type="ARBA" id="ARBA00022842"/>
    </source>
</evidence>
<evidence type="ECO:0000313" key="10">
    <source>
        <dbReference type="Proteomes" id="UP000077002"/>
    </source>
</evidence>
<keyword evidence="6" id="KW-0464">Manganese</keyword>
<feature type="binding site" evidence="6">
    <location>
        <position position="338"/>
    </location>
    <ligand>
        <name>Mg(2+)</name>
        <dbReference type="ChEBI" id="CHEBI:18420"/>
        <label>1</label>
    </ligand>
</feature>
<dbReference type="PANTHER" id="PTHR22748">
    <property type="entry name" value="AP ENDONUCLEASE"/>
    <property type="match status" value="1"/>
</dbReference>
<dbReference type="InterPro" id="IPR004808">
    <property type="entry name" value="AP_endonuc_1"/>
</dbReference>
<dbReference type="Proteomes" id="UP000077002">
    <property type="component" value="Unassembled WGS sequence"/>
</dbReference>
<dbReference type="EMBL" id="LVKK01000009">
    <property type="protein sequence ID" value="OAG43521.1"/>
    <property type="molecule type" value="Genomic_DNA"/>
</dbReference>
<evidence type="ECO:0000256" key="6">
    <source>
        <dbReference type="PIRSR" id="PIRSR604808-2"/>
    </source>
</evidence>
<comment type="similarity">
    <text evidence="1">Belongs to the DNA repair enzymes AP/ExoA family.</text>
</comment>
<comment type="caution">
    <text evidence="9">The sequence shown here is derived from an EMBL/GenBank/DDBJ whole genome shotgun (WGS) entry which is preliminary data.</text>
</comment>
<dbReference type="GO" id="GO:0008081">
    <property type="term" value="F:phosphoric diester hydrolase activity"/>
    <property type="evidence" value="ECO:0007669"/>
    <property type="project" value="TreeGrafter"/>
</dbReference>
<evidence type="ECO:0000256" key="7">
    <source>
        <dbReference type="PIRSR" id="PIRSR604808-3"/>
    </source>
</evidence>
<feature type="active site" evidence="5">
    <location>
        <position position="184"/>
    </location>
</feature>
<feature type="binding site" evidence="6">
    <location>
        <position position="91"/>
    </location>
    <ligand>
        <name>Mg(2+)</name>
        <dbReference type="ChEBI" id="CHEBI:18420"/>
        <label>1</label>
    </ligand>
</feature>
<dbReference type="Gene3D" id="3.60.10.10">
    <property type="entry name" value="Endonuclease/exonuclease/phosphatase"/>
    <property type="match status" value="1"/>
</dbReference>
<feature type="site" description="Interaction with DNA substrate" evidence="7">
    <location>
        <position position="339"/>
    </location>
</feature>
<dbReference type="InterPro" id="IPR005135">
    <property type="entry name" value="Endo/exonuclease/phosphatase"/>
</dbReference>
<name>A0A177FIE2_9EURO</name>
<feature type="binding site" evidence="6">
    <location>
        <position position="235"/>
    </location>
    <ligand>
        <name>Mg(2+)</name>
        <dbReference type="ChEBI" id="CHEBI:18420"/>
        <label>1</label>
    </ligand>
</feature>
<dbReference type="GO" id="GO:0005634">
    <property type="term" value="C:nucleus"/>
    <property type="evidence" value="ECO:0007669"/>
    <property type="project" value="TreeGrafter"/>
</dbReference>
<dbReference type="PROSITE" id="PS51435">
    <property type="entry name" value="AP_NUCLEASE_F1_4"/>
    <property type="match status" value="1"/>
</dbReference>
<dbReference type="GO" id="GO:0006284">
    <property type="term" value="P:base-excision repair"/>
    <property type="evidence" value="ECO:0007669"/>
    <property type="project" value="TreeGrafter"/>
</dbReference>
<feature type="binding site" evidence="6">
    <location>
        <position position="52"/>
    </location>
    <ligand>
        <name>Mg(2+)</name>
        <dbReference type="ChEBI" id="CHEBI:18420"/>
        <label>1</label>
    </ligand>
</feature>
<evidence type="ECO:0000256" key="3">
    <source>
        <dbReference type="ARBA" id="ARBA00022801"/>
    </source>
</evidence>
<organism evidence="9 10">
    <name type="scientific">Fonsecaea monophora</name>
    <dbReference type="NCBI Taxonomy" id="254056"/>
    <lineage>
        <taxon>Eukaryota</taxon>
        <taxon>Fungi</taxon>
        <taxon>Dikarya</taxon>
        <taxon>Ascomycota</taxon>
        <taxon>Pezizomycotina</taxon>
        <taxon>Eurotiomycetes</taxon>
        <taxon>Chaetothyriomycetidae</taxon>
        <taxon>Chaetothyriales</taxon>
        <taxon>Herpotrichiellaceae</taxon>
        <taxon>Fonsecaea</taxon>
    </lineage>
</organism>
<protein>
    <recommendedName>
        <fullName evidence="8">Endonuclease/exonuclease/phosphatase domain-containing protein</fullName>
    </recommendedName>
</protein>
<keyword evidence="4 6" id="KW-0460">Magnesium</keyword>
<feature type="domain" description="Endonuclease/exonuclease/phosphatase" evidence="8">
    <location>
        <begin position="50"/>
        <end position="313"/>
    </location>
</feature>
<comment type="cofactor">
    <cofactor evidence="6">
        <name>Mg(2+)</name>
        <dbReference type="ChEBI" id="CHEBI:18420"/>
    </cofactor>
    <cofactor evidence="6">
        <name>Mn(2+)</name>
        <dbReference type="ChEBI" id="CHEBI:29035"/>
    </cofactor>
    <text evidence="6">Probably binds two magnesium or manganese ions per subunit.</text>
</comment>
<dbReference type="OrthoDB" id="498125at2759"/>
<evidence type="ECO:0000259" key="8">
    <source>
        <dbReference type="Pfam" id="PF03372"/>
    </source>
</evidence>
<feature type="binding site" evidence="6">
    <location>
        <position position="237"/>
    </location>
    <ligand>
        <name>Mg(2+)</name>
        <dbReference type="ChEBI" id="CHEBI:18420"/>
        <label>1</label>
    </ligand>
</feature>
<accession>A0A177FIE2</accession>
<keyword evidence="2 6" id="KW-0479">Metal-binding</keyword>
<keyword evidence="10" id="KW-1185">Reference proteome</keyword>
<feature type="active site" description="Proton donor/acceptor" evidence="5">
    <location>
        <position position="235"/>
    </location>
</feature>
<evidence type="ECO:0000313" key="9">
    <source>
        <dbReference type="EMBL" id="OAG43521.1"/>
    </source>
</evidence>
<dbReference type="AlphaFoldDB" id="A0A177FIE2"/>
<feature type="site" description="Transition state stabilizer" evidence="7">
    <location>
        <position position="237"/>
    </location>
</feature>
<sequence>MSATAKRSLCSASRSISPPALRRKVSHVTEEDTHVACTWPAHPDHVRIFSWNVNGVGPLLQKTLSFGGSSLSPLRSFLKRHQWPQVLCLQEVKVSSRDDATQRQLQQAANHGHAGGEPTYTAHFSLPRDKYNATGFGGRVHGVASFLRDDFASSVRVTRRPDWDLEGRVLIHEHEVGLVIINGYWVNGTSNPYRDPTTGQISGTRHDHKLRFHRHMLEVVLQYEAANRHVILIGDMNIARSRIDGHPNLRTSPPQHVKNRADFNSKFFDEPNGMRGTDVFRHFHGNTKKFTYHPRGSAWGASCDRVDLIITSHALVDKLDAVTNTDILDSASERGHSDHVPLWISIDLARLAEKTQVAVDGPCG</sequence>
<keyword evidence="3" id="KW-0378">Hydrolase</keyword>
<dbReference type="PANTHER" id="PTHR22748:SF14">
    <property type="entry name" value="ENDONUCLEASE_EXONUCLEASE_PHOSPHATASE DOMAIN-CONTAINING PROTEIN"/>
    <property type="match status" value="1"/>
</dbReference>
<proteinExistence type="inferred from homology"/>
<dbReference type="RefSeq" id="XP_022515473.1">
    <property type="nucleotide sequence ID" value="XM_022652087.1"/>
</dbReference>
<feature type="binding site" evidence="6">
    <location>
        <position position="339"/>
    </location>
    <ligand>
        <name>Mg(2+)</name>
        <dbReference type="ChEBI" id="CHEBI:18420"/>
        <label>1</label>
    </ligand>
</feature>
<dbReference type="Pfam" id="PF03372">
    <property type="entry name" value="Exo_endo_phos"/>
    <property type="match status" value="1"/>
</dbReference>
<evidence type="ECO:0000256" key="2">
    <source>
        <dbReference type="ARBA" id="ARBA00022723"/>
    </source>
</evidence>
<dbReference type="GO" id="GO:0008311">
    <property type="term" value="F:double-stranded DNA 3'-5' DNA exonuclease activity"/>
    <property type="evidence" value="ECO:0007669"/>
    <property type="project" value="TreeGrafter"/>
</dbReference>